<evidence type="ECO:0000256" key="9">
    <source>
        <dbReference type="ARBA" id="ARBA00023136"/>
    </source>
</evidence>
<dbReference type="EMBL" id="VDEP01000476">
    <property type="protein sequence ID" value="KAA1072829.1"/>
    <property type="molecule type" value="Genomic_DNA"/>
</dbReference>
<dbReference type="InterPro" id="IPR036636">
    <property type="entry name" value="COX7C/Cox8_sf"/>
</dbReference>
<dbReference type="AlphaFoldDB" id="A0A5B0M972"/>
<dbReference type="InterPro" id="IPR004202">
    <property type="entry name" value="COX7C/Cox8"/>
</dbReference>
<sequence>MSHGCHEHPRNIQDGRPGRSTHKTIKPTTTEKKNKKPDNNRNNHSRRMLTKNLPRLQPRTGLINKQNPSNLRSNLALNRFHQQQIQSIHIENSVGNTLPFKFRGPETSKAGLAVKIASFFFVGFFTPFAIARYQMKKSGAWA</sequence>
<organism evidence="12 13">
    <name type="scientific">Puccinia graminis f. sp. tritici</name>
    <dbReference type="NCBI Taxonomy" id="56615"/>
    <lineage>
        <taxon>Eukaryota</taxon>
        <taxon>Fungi</taxon>
        <taxon>Dikarya</taxon>
        <taxon>Basidiomycota</taxon>
        <taxon>Pucciniomycotina</taxon>
        <taxon>Pucciniomycetes</taxon>
        <taxon>Pucciniales</taxon>
        <taxon>Pucciniaceae</taxon>
        <taxon>Puccinia</taxon>
    </lineage>
</organism>
<dbReference type="PANTHER" id="PTHR13313:SF0">
    <property type="entry name" value="CYTOCHROME C OXIDASE SUBUNIT 7C, MITOCHONDRIAL"/>
    <property type="match status" value="1"/>
</dbReference>
<evidence type="ECO:0000313" key="12">
    <source>
        <dbReference type="EMBL" id="KAA1072829.1"/>
    </source>
</evidence>
<feature type="transmembrane region" description="Helical" evidence="11">
    <location>
        <begin position="112"/>
        <end position="131"/>
    </location>
</feature>
<evidence type="ECO:0000313" key="13">
    <source>
        <dbReference type="Proteomes" id="UP000325313"/>
    </source>
</evidence>
<dbReference type="GO" id="GO:0006123">
    <property type="term" value="P:mitochondrial electron transport, cytochrome c to oxygen"/>
    <property type="evidence" value="ECO:0007669"/>
    <property type="project" value="InterPro"/>
</dbReference>
<dbReference type="GO" id="GO:0045277">
    <property type="term" value="C:respiratory chain complex IV"/>
    <property type="evidence" value="ECO:0007669"/>
    <property type="project" value="InterPro"/>
</dbReference>
<comment type="pathway">
    <text evidence="2">Energy metabolism; oxidative phosphorylation.</text>
</comment>
<evidence type="ECO:0008006" key="14">
    <source>
        <dbReference type="Google" id="ProtNLM"/>
    </source>
</evidence>
<evidence type="ECO:0000256" key="3">
    <source>
        <dbReference type="ARBA" id="ARBA00010514"/>
    </source>
</evidence>
<feature type="region of interest" description="Disordered" evidence="10">
    <location>
        <begin position="1"/>
        <end position="69"/>
    </location>
</feature>
<evidence type="ECO:0000256" key="10">
    <source>
        <dbReference type="SAM" id="MobiDB-lite"/>
    </source>
</evidence>
<name>A0A5B0M972_PUCGR</name>
<dbReference type="PANTHER" id="PTHR13313">
    <property type="entry name" value="CYTOCHROME C OXIDASE SUBUNIT VIIC"/>
    <property type="match status" value="1"/>
</dbReference>
<keyword evidence="9 11" id="KW-0472">Membrane</keyword>
<feature type="compositionally biased region" description="Basic and acidic residues" evidence="10">
    <location>
        <begin position="29"/>
        <end position="41"/>
    </location>
</feature>
<dbReference type="Pfam" id="PF02935">
    <property type="entry name" value="COX7C"/>
    <property type="match status" value="1"/>
</dbReference>
<reference evidence="12 13" key="1">
    <citation type="submission" date="2019-05" db="EMBL/GenBank/DDBJ databases">
        <title>Emergence of the Ug99 lineage of the wheat stem rust pathogen through somatic hybridization.</title>
        <authorList>
            <person name="Li F."/>
            <person name="Upadhyaya N.M."/>
            <person name="Sperschneider J."/>
            <person name="Matny O."/>
            <person name="Nguyen-Phuc H."/>
            <person name="Mago R."/>
            <person name="Raley C."/>
            <person name="Miller M.E."/>
            <person name="Silverstein K.A.T."/>
            <person name="Henningsen E."/>
            <person name="Hirsch C.D."/>
            <person name="Visser B."/>
            <person name="Pretorius Z.A."/>
            <person name="Steffenson B.J."/>
            <person name="Schwessinger B."/>
            <person name="Dodds P.N."/>
            <person name="Figueroa M."/>
        </authorList>
    </citation>
    <scope>NUCLEOTIDE SEQUENCE [LARGE SCALE GENOMIC DNA]</scope>
    <source>
        <strain evidence="12 13">Ug99</strain>
    </source>
</reference>
<dbReference type="UniPathway" id="UPA00705"/>
<keyword evidence="8" id="KW-0496">Mitochondrion</keyword>
<evidence type="ECO:0000256" key="11">
    <source>
        <dbReference type="SAM" id="Phobius"/>
    </source>
</evidence>
<keyword evidence="7 11" id="KW-1133">Transmembrane helix</keyword>
<dbReference type="Gene3D" id="4.10.49.10">
    <property type="entry name" value="Cytochrome c oxidase subunit VIIc"/>
    <property type="match status" value="1"/>
</dbReference>
<dbReference type="GO" id="GO:0005743">
    <property type="term" value="C:mitochondrial inner membrane"/>
    <property type="evidence" value="ECO:0007669"/>
    <property type="project" value="UniProtKB-SubCell"/>
</dbReference>
<accession>A0A5B0M972</accession>
<comment type="subcellular location">
    <subcellularLocation>
        <location evidence="1">Mitochondrion inner membrane</location>
        <topology evidence="1">Single-pass membrane protein</topology>
    </subcellularLocation>
</comment>
<dbReference type="SUPFAM" id="SSF81427">
    <property type="entry name" value="Mitochondrial cytochrome c oxidase subunit VIIc (aka VIIIa)"/>
    <property type="match status" value="1"/>
</dbReference>
<keyword evidence="5" id="KW-0999">Mitochondrion inner membrane</keyword>
<protein>
    <recommendedName>
        <fullName evidence="14">Cytochrome c oxidase subunit VIIc</fullName>
    </recommendedName>
</protein>
<dbReference type="Proteomes" id="UP000325313">
    <property type="component" value="Unassembled WGS sequence"/>
</dbReference>
<evidence type="ECO:0000256" key="6">
    <source>
        <dbReference type="ARBA" id="ARBA00022946"/>
    </source>
</evidence>
<comment type="similarity">
    <text evidence="3">Belongs to the cytochrome c oxidase VIIc family.</text>
</comment>
<evidence type="ECO:0000256" key="8">
    <source>
        <dbReference type="ARBA" id="ARBA00023128"/>
    </source>
</evidence>
<feature type="compositionally biased region" description="Basic and acidic residues" evidence="10">
    <location>
        <begin position="1"/>
        <end position="17"/>
    </location>
</feature>
<evidence type="ECO:0000256" key="2">
    <source>
        <dbReference type="ARBA" id="ARBA00004673"/>
    </source>
</evidence>
<evidence type="ECO:0000256" key="1">
    <source>
        <dbReference type="ARBA" id="ARBA00004434"/>
    </source>
</evidence>
<evidence type="ECO:0000256" key="5">
    <source>
        <dbReference type="ARBA" id="ARBA00022792"/>
    </source>
</evidence>
<proteinExistence type="inferred from homology"/>
<gene>
    <name evidence="12" type="ORF">PGTUg99_017029</name>
</gene>
<keyword evidence="6" id="KW-0809">Transit peptide</keyword>
<comment type="caution">
    <text evidence="12">The sequence shown here is derived from an EMBL/GenBank/DDBJ whole genome shotgun (WGS) entry which is preliminary data.</text>
</comment>
<evidence type="ECO:0000256" key="7">
    <source>
        <dbReference type="ARBA" id="ARBA00022989"/>
    </source>
</evidence>
<evidence type="ECO:0000256" key="4">
    <source>
        <dbReference type="ARBA" id="ARBA00022692"/>
    </source>
</evidence>
<keyword evidence="4 11" id="KW-0812">Transmembrane</keyword>